<evidence type="ECO:0000256" key="2">
    <source>
        <dbReference type="SAM" id="SignalP"/>
    </source>
</evidence>
<evidence type="ECO:0000256" key="1">
    <source>
        <dbReference type="ARBA" id="ARBA00010515"/>
    </source>
</evidence>
<dbReference type="Pfam" id="PF07859">
    <property type="entry name" value="Abhydrolase_3"/>
    <property type="match status" value="1"/>
</dbReference>
<dbReference type="EMBL" id="BSYO01000004">
    <property type="protein sequence ID" value="GMH03695.1"/>
    <property type="molecule type" value="Genomic_DNA"/>
</dbReference>
<proteinExistence type="inferred from homology"/>
<dbReference type="SUPFAM" id="SSF53474">
    <property type="entry name" value="alpha/beta-Hydrolases"/>
    <property type="match status" value="1"/>
</dbReference>
<evidence type="ECO:0000313" key="5">
    <source>
        <dbReference type="Proteomes" id="UP001279734"/>
    </source>
</evidence>
<accession>A0AAD3S3P5</accession>
<dbReference type="PANTHER" id="PTHR23024:SF551">
    <property type="entry name" value="2-HYDROXYISOFLAVANONE DEHYDRATASE-LIKE"/>
    <property type="match status" value="1"/>
</dbReference>
<dbReference type="Gene3D" id="3.40.50.1820">
    <property type="entry name" value="alpha/beta hydrolase"/>
    <property type="match status" value="1"/>
</dbReference>
<keyword evidence="5" id="KW-1185">Reference proteome</keyword>
<sequence length="340" mass="37748">MATHSIVFLFVTLLLPCYIAKEDFVSIFPFLRVYGNGTIKREDFLLSTPFGKLVPSSLHDPQTGVSSKDIIINPTTQVSARLYLPKLSNPNEKIPVLLYFHGGGFCVGSASSNGDHAYLNRLSFLSNVLIISVNYRLAPEHPSPIPYIDSLLALKWLASHEKGGVESWLVNHGNFSRIFVGGDSAGGNIAHNLVLWAGGKKLPNGVNIFGALLVTPYFLGSQPVNFEPKNFTETSVYKIWRYVCPLCRAGVDDPHINPLAPGAPSLKQLNCKKMIIYVAEQDVELRARGIWYYEAVKASGWEGELMKFEAKKSGHVFPIFQPNQMETLIFFKRVVGFLKS</sequence>
<organism evidence="4 5">
    <name type="scientific">Nepenthes gracilis</name>
    <name type="common">Slender pitcher plant</name>
    <dbReference type="NCBI Taxonomy" id="150966"/>
    <lineage>
        <taxon>Eukaryota</taxon>
        <taxon>Viridiplantae</taxon>
        <taxon>Streptophyta</taxon>
        <taxon>Embryophyta</taxon>
        <taxon>Tracheophyta</taxon>
        <taxon>Spermatophyta</taxon>
        <taxon>Magnoliopsida</taxon>
        <taxon>eudicotyledons</taxon>
        <taxon>Gunneridae</taxon>
        <taxon>Pentapetalae</taxon>
        <taxon>Caryophyllales</taxon>
        <taxon>Nepenthaceae</taxon>
        <taxon>Nepenthes</taxon>
    </lineage>
</organism>
<reference evidence="4" key="1">
    <citation type="submission" date="2023-05" db="EMBL/GenBank/DDBJ databases">
        <title>Nepenthes gracilis genome sequencing.</title>
        <authorList>
            <person name="Fukushima K."/>
        </authorList>
    </citation>
    <scope>NUCLEOTIDE SEQUENCE</scope>
    <source>
        <strain evidence="4">SING2019-196</strain>
    </source>
</reference>
<dbReference type="AlphaFoldDB" id="A0AAD3S3P5"/>
<dbReference type="InterPro" id="IPR029058">
    <property type="entry name" value="AB_hydrolase_fold"/>
</dbReference>
<dbReference type="PANTHER" id="PTHR23024">
    <property type="entry name" value="ARYLACETAMIDE DEACETYLASE"/>
    <property type="match status" value="1"/>
</dbReference>
<dbReference type="InterPro" id="IPR050466">
    <property type="entry name" value="Carboxylest/Gibb_receptor"/>
</dbReference>
<dbReference type="GO" id="GO:0016787">
    <property type="term" value="F:hydrolase activity"/>
    <property type="evidence" value="ECO:0007669"/>
    <property type="project" value="InterPro"/>
</dbReference>
<feature type="domain" description="Alpha/beta hydrolase fold-3" evidence="3">
    <location>
        <begin position="97"/>
        <end position="311"/>
    </location>
</feature>
<name>A0AAD3S3P5_NEPGR</name>
<gene>
    <name evidence="4" type="ORF">Nepgr_005534</name>
</gene>
<evidence type="ECO:0000259" key="3">
    <source>
        <dbReference type="Pfam" id="PF07859"/>
    </source>
</evidence>
<comment type="caution">
    <text evidence="4">The sequence shown here is derived from an EMBL/GenBank/DDBJ whole genome shotgun (WGS) entry which is preliminary data.</text>
</comment>
<protein>
    <recommendedName>
        <fullName evidence="3">Alpha/beta hydrolase fold-3 domain-containing protein</fullName>
    </recommendedName>
</protein>
<feature type="chain" id="PRO_5042041999" description="Alpha/beta hydrolase fold-3 domain-containing protein" evidence="2">
    <location>
        <begin position="22"/>
        <end position="340"/>
    </location>
</feature>
<dbReference type="Proteomes" id="UP001279734">
    <property type="component" value="Unassembled WGS sequence"/>
</dbReference>
<feature type="signal peptide" evidence="2">
    <location>
        <begin position="1"/>
        <end position="21"/>
    </location>
</feature>
<evidence type="ECO:0000313" key="4">
    <source>
        <dbReference type="EMBL" id="GMH03695.1"/>
    </source>
</evidence>
<comment type="similarity">
    <text evidence="1">Belongs to the 'GDXG' lipolytic enzyme family.</text>
</comment>
<keyword evidence="2" id="KW-0732">Signal</keyword>
<dbReference type="InterPro" id="IPR013094">
    <property type="entry name" value="AB_hydrolase_3"/>
</dbReference>